<keyword evidence="3 5" id="KW-0479">Metal-binding</keyword>
<dbReference type="InterPro" id="IPR017972">
    <property type="entry name" value="Cyt_P450_CS"/>
</dbReference>
<evidence type="ECO:0000256" key="1">
    <source>
        <dbReference type="ARBA" id="ARBA00001971"/>
    </source>
</evidence>
<evidence type="ECO:0000313" key="7">
    <source>
        <dbReference type="EMBL" id="KAF2676485.1"/>
    </source>
</evidence>
<dbReference type="PANTHER" id="PTHR24305:SF232">
    <property type="entry name" value="P450, PUTATIVE (EUROFUNG)-RELATED"/>
    <property type="match status" value="1"/>
</dbReference>
<dbReference type="PRINTS" id="PR00463">
    <property type="entry name" value="EP450I"/>
</dbReference>
<keyword evidence="5 6" id="KW-0349">Heme</keyword>
<dbReference type="SUPFAM" id="SSF48264">
    <property type="entry name" value="Cytochrome P450"/>
    <property type="match status" value="1"/>
</dbReference>
<dbReference type="PROSITE" id="PS00086">
    <property type="entry name" value="CYTOCHROME_P450"/>
    <property type="match status" value="1"/>
</dbReference>
<evidence type="ECO:0000313" key="8">
    <source>
        <dbReference type="Proteomes" id="UP000799291"/>
    </source>
</evidence>
<protein>
    <submittedName>
        <fullName evidence="7">Cytochrome P450 oxidoreductase</fullName>
    </submittedName>
</protein>
<comment type="cofactor">
    <cofactor evidence="1 5">
        <name>heme</name>
        <dbReference type="ChEBI" id="CHEBI:30413"/>
    </cofactor>
</comment>
<dbReference type="Gene3D" id="1.10.630.10">
    <property type="entry name" value="Cytochrome P450"/>
    <property type="match status" value="1"/>
</dbReference>
<evidence type="ECO:0000256" key="6">
    <source>
        <dbReference type="RuleBase" id="RU000461"/>
    </source>
</evidence>
<accession>A0A6G1IEC8</accession>
<comment type="similarity">
    <text evidence="2 6">Belongs to the cytochrome P450 family.</text>
</comment>
<dbReference type="EMBL" id="MU005634">
    <property type="protein sequence ID" value="KAF2676485.1"/>
    <property type="molecule type" value="Genomic_DNA"/>
</dbReference>
<gene>
    <name evidence="7" type="ORF">K458DRAFT_379901</name>
</gene>
<evidence type="ECO:0000256" key="4">
    <source>
        <dbReference type="ARBA" id="ARBA00023004"/>
    </source>
</evidence>
<sequence>MNEKFQTDLFNVTSSFPYEIPAFKEFSGLSWTVASVFLGIAYLTHAHFYHGLNKVPGPFLASVTSLWKWYIVRQEQMPFRNTELHEKYGPVVRIGPNHVSASSAESIMVVHRHGGKSGFTKSGIYGILQPRYEGTDLHNVFSTQDATYHAALKRTMGSLYTTTAVSGLEYHLDDCTHLFMSKMNGIIGSGKSAPVDMAAWLQYYAFDSLGAVNFSKMLGFMDAGKDVDGICHLDHEQMMYFAVWGQITTVERTWAGLKKLVTGARKENPLFNFALKLVQDRQANPNNETDMLNTFLDLHKAAPEKFTIRDVIAAAYINVVTAHDVVAITLRAVVYYLAKNPEMQKKLQKEITDAVEQGQLSNPAKYSEITSMKYLLAVTNEALRIHPSTGLILERRTPKGGTMLHGKFIPEGTIIGVNCWVVNRDKGIFGQDADSFRPERWIDSNPADITKMRTNVFTFGAGARNCIGKNLAMMQLTKIIVELYRNFDLTLQYPDKEWTVSGGWLTRQSDMEMIITSRG</sequence>
<evidence type="ECO:0000256" key="5">
    <source>
        <dbReference type="PIRSR" id="PIRSR602401-1"/>
    </source>
</evidence>
<proteinExistence type="inferred from homology"/>
<reference evidence="7" key="1">
    <citation type="journal article" date="2020" name="Stud. Mycol.">
        <title>101 Dothideomycetes genomes: a test case for predicting lifestyles and emergence of pathogens.</title>
        <authorList>
            <person name="Haridas S."/>
            <person name="Albert R."/>
            <person name="Binder M."/>
            <person name="Bloem J."/>
            <person name="Labutti K."/>
            <person name="Salamov A."/>
            <person name="Andreopoulos B."/>
            <person name="Baker S."/>
            <person name="Barry K."/>
            <person name="Bills G."/>
            <person name="Bluhm B."/>
            <person name="Cannon C."/>
            <person name="Castanera R."/>
            <person name="Culley D."/>
            <person name="Daum C."/>
            <person name="Ezra D."/>
            <person name="Gonzalez J."/>
            <person name="Henrissat B."/>
            <person name="Kuo A."/>
            <person name="Liang C."/>
            <person name="Lipzen A."/>
            <person name="Lutzoni F."/>
            <person name="Magnuson J."/>
            <person name="Mondo S."/>
            <person name="Nolan M."/>
            <person name="Ohm R."/>
            <person name="Pangilinan J."/>
            <person name="Park H.-J."/>
            <person name="Ramirez L."/>
            <person name="Alfaro M."/>
            <person name="Sun H."/>
            <person name="Tritt A."/>
            <person name="Yoshinaga Y."/>
            <person name="Zwiers L.-H."/>
            <person name="Turgeon B."/>
            <person name="Goodwin S."/>
            <person name="Spatafora J."/>
            <person name="Crous P."/>
            <person name="Grigoriev I."/>
        </authorList>
    </citation>
    <scope>NUCLEOTIDE SEQUENCE</scope>
    <source>
        <strain evidence="7">CBS 122367</strain>
    </source>
</reference>
<evidence type="ECO:0000256" key="2">
    <source>
        <dbReference type="ARBA" id="ARBA00010617"/>
    </source>
</evidence>
<dbReference type="InterPro" id="IPR050121">
    <property type="entry name" value="Cytochrome_P450_monoxygenase"/>
</dbReference>
<dbReference type="InterPro" id="IPR036396">
    <property type="entry name" value="Cyt_P450_sf"/>
</dbReference>
<dbReference type="OrthoDB" id="3934656at2759"/>
<evidence type="ECO:0000256" key="3">
    <source>
        <dbReference type="ARBA" id="ARBA00022723"/>
    </source>
</evidence>
<keyword evidence="6" id="KW-0560">Oxidoreductase</keyword>
<dbReference type="GO" id="GO:0004497">
    <property type="term" value="F:monooxygenase activity"/>
    <property type="evidence" value="ECO:0007669"/>
    <property type="project" value="UniProtKB-KW"/>
</dbReference>
<dbReference type="GO" id="GO:0016705">
    <property type="term" value="F:oxidoreductase activity, acting on paired donors, with incorporation or reduction of molecular oxygen"/>
    <property type="evidence" value="ECO:0007669"/>
    <property type="project" value="InterPro"/>
</dbReference>
<keyword evidence="4 5" id="KW-0408">Iron</keyword>
<dbReference type="InterPro" id="IPR001128">
    <property type="entry name" value="Cyt_P450"/>
</dbReference>
<dbReference type="CDD" id="cd11060">
    <property type="entry name" value="CYP57A1-like"/>
    <property type="match status" value="1"/>
</dbReference>
<keyword evidence="6" id="KW-0503">Monooxygenase</keyword>
<dbReference type="PRINTS" id="PR00385">
    <property type="entry name" value="P450"/>
</dbReference>
<keyword evidence="8" id="KW-1185">Reference proteome</keyword>
<dbReference type="Pfam" id="PF00067">
    <property type="entry name" value="p450"/>
    <property type="match status" value="1"/>
</dbReference>
<name>A0A6G1IEC8_9PLEO</name>
<dbReference type="GO" id="GO:0020037">
    <property type="term" value="F:heme binding"/>
    <property type="evidence" value="ECO:0007669"/>
    <property type="project" value="InterPro"/>
</dbReference>
<feature type="binding site" description="axial binding residue" evidence="5">
    <location>
        <position position="466"/>
    </location>
    <ligand>
        <name>heme</name>
        <dbReference type="ChEBI" id="CHEBI:30413"/>
    </ligand>
    <ligandPart>
        <name>Fe</name>
        <dbReference type="ChEBI" id="CHEBI:18248"/>
    </ligandPart>
</feature>
<dbReference type="AlphaFoldDB" id="A0A6G1IEC8"/>
<dbReference type="GO" id="GO:0005506">
    <property type="term" value="F:iron ion binding"/>
    <property type="evidence" value="ECO:0007669"/>
    <property type="project" value="InterPro"/>
</dbReference>
<organism evidence="7 8">
    <name type="scientific">Lentithecium fluviatile CBS 122367</name>
    <dbReference type="NCBI Taxonomy" id="1168545"/>
    <lineage>
        <taxon>Eukaryota</taxon>
        <taxon>Fungi</taxon>
        <taxon>Dikarya</taxon>
        <taxon>Ascomycota</taxon>
        <taxon>Pezizomycotina</taxon>
        <taxon>Dothideomycetes</taxon>
        <taxon>Pleosporomycetidae</taxon>
        <taxon>Pleosporales</taxon>
        <taxon>Massarineae</taxon>
        <taxon>Lentitheciaceae</taxon>
        <taxon>Lentithecium</taxon>
    </lineage>
</organism>
<dbReference type="Proteomes" id="UP000799291">
    <property type="component" value="Unassembled WGS sequence"/>
</dbReference>
<dbReference type="PANTHER" id="PTHR24305">
    <property type="entry name" value="CYTOCHROME P450"/>
    <property type="match status" value="1"/>
</dbReference>
<dbReference type="InterPro" id="IPR002401">
    <property type="entry name" value="Cyt_P450_E_grp-I"/>
</dbReference>